<dbReference type="Pfam" id="PF20256">
    <property type="entry name" value="MoCoBD_2"/>
    <property type="match status" value="1"/>
</dbReference>
<keyword evidence="4" id="KW-0500">Molybdenum</keyword>
<dbReference type="EMBL" id="VAUP01000028">
    <property type="protein sequence ID" value="TLX42686.1"/>
    <property type="molecule type" value="Genomic_DNA"/>
</dbReference>
<evidence type="ECO:0000256" key="4">
    <source>
        <dbReference type="ARBA" id="ARBA00022505"/>
    </source>
</evidence>
<evidence type="ECO:0000256" key="11">
    <source>
        <dbReference type="ARBA" id="ARBA00053029"/>
    </source>
</evidence>
<keyword evidence="7 13" id="KW-0560">Oxidoreductase</keyword>
<evidence type="ECO:0000256" key="1">
    <source>
        <dbReference type="ARBA" id="ARBA00001924"/>
    </source>
</evidence>
<comment type="cofactor">
    <cofactor evidence="10">
        <name>[2Fe-2S] cluster</name>
        <dbReference type="ChEBI" id="CHEBI:190135"/>
    </cofactor>
</comment>
<dbReference type="InterPro" id="IPR014309">
    <property type="entry name" value="Xanthine_DH_Mopterin-bd_su"/>
</dbReference>
<dbReference type="SMART" id="SM01008">
    <property type="entry name" value="Ald_Xan_dh_C"/>
    <property type="match status" value="1"/>
</dbReference>
<evidence type="ECO:0000256" key="7">
    <source>
        <dbReference type="ARBA" id="ARBA00023002"/>
    </source>
</evidence>
<dbReference type="GO" id="GO:0051537">
    <property type="term" value="F:2 iron, 2 sulfur cluster binding"/>
    <property type="evidence" value="ECO:0007669"/>
    <property type="project" value="UniProtKB-KW"/>
</dbReference>
<dbReference type="Gene3D" id="3.30.365.10">
    <property type="entry name" value="Aldehyde oxidase/xanthine dehydrogenase, molybdopterin binding domain"/>
    <property type="match status" value="4"/>
</dbReference>
<accession>A0A6C1KRL1</accession>
<proteinExistence type="inferred from homology"/>
<evidence type="ECO:0000256" key="2">
    <source>
        <dbReference type="ARBA" id="ARBA00001974"/>
    </source>
</evidence>
<dbReference type="InterPro" id="IPR046867">
    <property type="entry name" value="AldOxase/xan_DH_MoCoBD2"/>
</dbReference>
<evidence type="ECO:0000313" key="13">
    <source>
        <dbReference type="EMBL" id="TLX42686.1"/>
    </source>
</evidence>
<dbReference type="AlphaFoldDB" id="A0A6C1KRL1"/>
<comment type="cofactor">
    <cofactor evidence="11">
        <name>Mo-molybdopterin cytosine dinucleotide</name>
        <dbReference type="ChEBI" id="CHEBI:71308"/>
    </cofactor>
</comment>
<reference evidence="13 14" key="1">
    <citation type="submission" date="2019-05" db="EMBL/GenBank/DDBJ databases">
        <authorList>
            <person name="Zhou X."/>
        </authorList>
    </citation>
    <scope>NUCLEOTIDE SEQUENCE [LARGE SCALE GENOMIC DNA]</scope>
    <source>
        <strain evidence="13 14">DSM 432</strain>
    </source>
</reference>
<evidence type="ECO:0000256" key="10">
    <source>
        <dbReference type="ARBA" id="ARBA00034078"/>
    </source>
</evidence>
<dbReference type="RefSeq" id="WP_138400044.1">
    <property type="nucleotide sequence ID" value="NZ_JBAFVI010000004.1"/>
</dbReference>
<dbReference type="SUPFAM" id="SSF54665">
    <property type="entry name" value="CO dehydrogenase molybdoprotein N-domain-like"/>
    <property type="match status" value="1"/>
</dbReference>
<name>A0A6C1KRL1_XANAU</name>
<dbReference type="GO" id="GO:0004854">
    <property type="term" value="F:xanthine dehydrogenase activity"/>
    <property type="evidence" value="ECO:0007669"/>
    <property type="project" value="UniProtKB-EC"/>
</dbReference>
<keyword evidence="9" id="KW-0411">Iron-sulfur</keyword>
<dbReference type="InterPro" id="IPR000674">
    <property type="entry name" value="Ald_Oxase/Xan_DH_a/b"/>
</dbReference>
<dbReference type="GO" id="GO:0030151">
    <property type="term" value="F:molybdenum ion binding"/>
    <property type="evidence" value="ECO:0007669"/>
    <property type="project" value="InterPro"/>
</dbReference>
<dbReference type="NCBIfam" id="TIGR02965">
    <property type="entry name" value="xanthine_xdhB"/>
    <property type="match status" value="1"/>
</dbReference>
<dbReference type="PANTHER" id="PTHR11908">
    <property type="entry name" value="XANTHINE DEHYDROGENASE"/>
    <property type="match status" value="1"/>
</dbReference>
<evidence type="ECO:0000256" key="8">
    <source>
        <dbReference type="ARBA" id="ARBA00023004"/>
    </source>
</evidence>
<protein>
    <submittedName>
        <fullName evidence="13">Xanthine dehydrogenase molybdopterin binding subunit</fullName>
        <ecNumber evidence="13">1.17.1.4</ecNumber>
    </submittedName>
</protein>
<dbReference type="Pfam" id="PF02738">
    <property type="entry name" value="MoCoBD_1"/>
    <property type="match status" value="1"/>
</dbReference>
<dbReference type="OrthoDB" id="9763985at2"/>
<evidence type="ECO:0000259" key="12">
    <source>
        <dbReference type="SMART" id="SM01008"/>
    </source>
</evidence>
<dbReference type="GO" id="GO:0005506">
    <property type="term" value="F:iron ion binding"/>
    <property type="evidence" value="ECO:0007669"/>
    <property type="project" value="InterPro"/>
</dbReference>
<keyword evidence="6" id="KW-0479">Metal-binding</keyword>
<evidence type="ECO:0000256" key="5">
    <source>
        <dbReference type="ARBA" id="ARBA00022714"/>
    </source>
</evidence>
<dbReference type="InterPro" id="IPR016208">
    <property type="entry name" value="Ald_Oxase/xanthine_DH-like"/>
</dbReference>
<dbReference type="InterPro" id="IPR036856">
    <property type="entry name" value="Ald_Oxase/Xan_DH_a/b_sf"/>
</dbReference>
<organism evidence="13 14">
    <name type="scientific">Xanthobacter autotrophicus</name>
    <dbReference type="NCBI Taxonomy" id="280"/>
    <lineage>
        <taxon>Bacteria</taxon>
        <taxon>Pseudomonadati</taxon>
        <taxon>Pseudomonadota</taxon>
        <taxon>Alphaproteobacteria</taxon>
        <taxon>Hyphomicrobiales</taxon>
        <taxon>Xanthobacteraceae</taxon>
        <taxon>Xanthobacter</taxon>
    </lineage>
</organism>
<evidence type="ECO:0000256" key="9">
    <source>
        <dbReference type="ARBA" id="ARBA00023014"/>
    </source>
</evidence>
<sequence>MSRVVHVPARHESASAHVSGRALYLDDMPEPPGLLHGALVLSPHPHARIVSMDLSAARALPGVVAVAAGDVPGVNDIAPIRSGEPALAQGVVEYVGHPVAAVAAPTLDEARAAAALVKIEYEKLPALLDLDEAIAAGARVAPDQMVGRGDVDGALADAPHRIAGEVRCGGQDHFYLEGQIAIAVPGEDRDMQVYSSTQHPTEAQHGVAHVLGLPFAAVTVEVRRMGGAFGGKESQATIIAAIAALLAHHARKPVKLRLPRDVDMEATGKRHPFRIRWDAGFDGEGRLAGLDLELAADCGNVADLSPAVVSRALCHADNCYFIPAARYRGLLVKTNTVSNTAFRGFGAPQGMLAIEAVMETVARHLGRPIEEVRAANFYGDAPRNLTPYGQEVEDNIIAEVVAHLDGAADLAAWRRDIATFNATSPIIRKGLATMPIKFGVSFNLTTLNQAGALVHVYTDGSVHLNHGGTEMGQGLFVKVAQVVADAFGIPLDHVRVSATSTAKVPNTSPTAASSGSDLNGMAALIAAREIRGRMAGVAGARFGVPAEEVVFADGRVSAGNQSLSFSEAARLAWQERVQLSAAGFYRTPKIHFDLATAQGRPFYYYTYGAAATEVAVDTLTGDVRVLRAEIVQDCGRSLNPAIDLGQVEGAFVQGLGWLTCEELKWDAAGRLATRGPSTYKIPGSRDVPPDFRVHLLDRPNREETVLRSKAVGEPPLMLAISVWLAIRDAIAGLAGEGPIRLDAPATPERVLEAVAVRRGHAGAG</sequence>
<comment type="similarity">
    <text evidence="3">Belongs to the xanthine dehydrogenase family.</text>
</comment>
<comment type="cofactor">
    <cofactor evidence="2">
        <name>FAD</name>
        <dbReference type="ChEBI" id="CHEBI:57692"/>
    </cofactor>
</comment>
<dbReference type="InterPro" id="IPR008274">
    <property type="entry name" value="AldOxase/xan_DH_MoCoBD1"/>
</dbReference>
<dbReference type="Pfam" id="PF01315">
    <property type="entry name" value="Ald_Xan_dh_C"/>
    <property type="match status" value="1"/>
</dbReference>
<evidence type="ECO:0000256" key="3">
    <source>
        <dbReference type="ARBA" id="ARBA00006849"/>
    </source>
</evidence>
<dbReference type="PANTHER" id="PTHR11908:SF132">
    <property type="entry name" value="ALDEHYDE OXIDASE 1-RELATED"/>
    <property type="match status" value="1"/>
</dbReference>
<dbReference type="Proteomes" id="UP000305131">
    <property type="component" value="Unassembled WGS sequence"/>
</dbReference>
<keyword evidence="8" id="KW-0408">Iron</keyword>
<dbReference type="FunFam" id="3.30.365.10:FF:000002">
    <property type="entry name" value="Xanthine dehydrogenase oxidase"/>
    <property type="match status" value="1"/>
</dbReference>
<evidence type="ECO:0000256" key="6">
    <source>
        <dbReference type="ARBA" id="ARBA00022723"/>
    </source>
</evidence>
<evidence type="ECO:0000313" key="14">
    <source>
        <dbReference type="Proteomes" id="UP000305131"/>
    </source>
</evidence>
<comment type="cofactor">
    <cofactor evidence="1">
        <name>Mo-molybdopterin</name>
        <dbReference type="ChEBI" id="CHEBI:71302"/>
    </cofactor>
</comment>
<feature type="domain" description="Aldehyde oxidase/xanthine dehydrogenase a/b hammerhead" evidence="12">
    <location>
        <begin position="19"/>
        <end position="125"/>
    </location>
</feature>
<dbReference type="InterPro" id="IPR037165">
    <property type="entry name" value="AldOxase/xan_DH_Mopterin-bd_sf"/>
</dbReference>
<gene>
    <name evidence="13" type="primary">xdhB</name>
    <name evidence="13" type="ORF">FBQ73_13745</name>
</gene>
<dbReference type="SUPFAM" id="SSF56003">
    <property type="entry name" value="Molybdenum cofactor-binding domain"/>
    <property type="match status" value="1"/>
</dbReference>
<dbReference type="FunFam" id="3.30.365.10:FF:000001">
    <property type="entry name" value="Xanthine dehydrogenase oxidase"/>
    <property type="match status" value="1"/>
</dbReference>
<keyword evidence="5" id="KW-0001">2Fe-2S</keyword>
<dbReference type="EC" id="1.17.1.4" evidence="13"/>
<comment type="caution">
    <text evidence="13">The sequence shown here is derived from an EMBL/GenBank/DDBJ whole genome shotgun (WGS) entry which is preliminary data.</text>
</comment>
<dbReference type="GeneID" id="95774519"/>
<dbReference type="Gene3D" id="3.90.1170.50">
    <property type="entry name" value="Aldehyde oxidase/xanthine dehydrogenase, a/b hammerhead"/>
    <property type="match status" value="1"/>
</dbReference>